<feature type="domain" description="Gfo/Idh/MocA-like oxidoreductase N-terminal" evidence="3">
    <location>
        <begin position="5"/>
        <end position="121"/>
    </location>
</feature>
<feature type="domain" description="GFO/IDH/MocA-like oxidoreductase" evidence="4">
    <location>
        <begin position="133"/>
        <end position="250"/>
    </location>
</feature>
<keyword evidence="2" id="KW-0560">Oxidoreductase</keyword>
<dbReference type="Gene3D" id="3.30.360.10">
    <property type="entry name" value="Dihydrodipicolinate Reductase, domain 2"/>
    <property type="match status" value="1"/>
</dbReference>
<dbReference type="InterPro" id="IPR050984">
    <property type="entry name" value="Gfo/Idh/MocA_domain"/>
</dbReference>
<dbReference type="PANTHER" id="PTHR22604">
    <property type="entry name" value="OXIDOREDUCTASES"/>
    <property type="match status" value="1"/>
</dbReference>
<accession>A0A6C7E8V5</accession>
<dbReference type="Pfam" id="PF01408">
    <property type="entry name" value="GFO_IDH_MocA"/>
    <property type="match status" value="1"/>
</dbReference>
<reference evidence="5 6" key="1">
    <citation type="journal article" date="2013" name="Int. J. Syst. Evol. Microbiol.">
        <title>Ilumatobacter nonamiense sp. nov. and Ilumatobacter coccineum sp. nov., isolated from seashore sand.</title>
        <authorList>
            <person name="Matsumoto A."/>
            <person name="Kasai H."/>
            <person name="Matsuo Y."/>
            <person name="Shizuri Y."/>
            <person name="Ichikawa N."/>
            <person name="Fujita N."/>
            <person name="Omura S."/>
            <person name="Takahashi Y."/>
        </authorList>
    </citation>
    <scope>NUCLEOTIDE SEQUENCE [LARGE SCALE GENOMIC DNA]</scope>
    <source>
        <strain evidence="6">NBRC 103263 / KCTC 29153 / YM16-304</strain>
    </source>
</reference>
<gene>
    <name evidence="5" type="ORF">YM304_24790</name>
</gene>
<dbReference type="PANTHER" id="PTHR22604:SF105">
    <property type="entry name" value="TRANS-1,2-DIHYDROBENZENE-1,2-DIOL DEHYDROGENASE"/>
    <property type="match status" value="1"/>
</dbReference>
<dbReference type="AlphaFoldDB" id="A0A6C7E8V5"/>
<evidence type="ECO:0000256" key="2">
    <source>
        <dbReference type="ARBA" id="ARBA00023002"/>
    </source>
</evidence>
<protein>
    <submittedName>
        <fullName evidence="5">Putative oxidoreductase</fullName>
    </submittedName>
</protein>
<dbReference type="OrthoDB" id="9815825at2"/>
<comment type="similarity">
    <text evidence="1">Belongs to the Gfo/Idh/MocA family.</text>
</comment>
<dbReference type="EMBL" id="AP012057">
    <property type="protein sequence ID" value="BAN02793.1"/>
    <property type="molecule type" value="Genomic_DNA"/>
</dbReference>
<dbReference type="InterPro" id="IPR055170">
    <property type="entry name" value="GFO_IDH_MocA-like_dom"/>
</dbReference>
<evidence type="ECO:0000313" key="5">
    <source>
        <dbReference type="EMBL" id="BAN02793.1"/>
    </source>
</evidence>
<evidence type="ECO:0000256" key="1">
    <source>
        <dbReference type="ARBA" id="ARBA00010928"/>
    </source>
</evidence>
<proteinExistence type="inferred from homology"/>
<sequence>MTAPIRWGIASTGKISSSMATALGTIDDAEIVAVGSRSQAQADEFAARFDIPHAHGSYDALWADDDVDVVYIGSPHSEHRSMTVAALEAGRHVLCEKAFARNAAEADEMIAAAERNDRFLMEAMWSWFMPSWHELKRRIHGGAIGDVVTVDASFCLAIADPNGRHRRADLAGGALLDLGIYPLSIGRFLLGEPADVQRDVRALATLTDEGVDGTLAGVMRHDSGALTTFRTSLDGLSDLAARIVGTTGTITVDAPFWFPTRFTITRSADGDTEVVDVPNRGLAHEAEHVMERIRGGHRQSDIQTWSATRANMALMDEIRRQVGVVYPGE</sequence>
<evidence type="ECO:0000259" key="4">
    <source>
        <dbReference type="Pfam" id="PF22725"/>
    </source>
</evidence>
<dbReference type="RefSeq" id="WP_015442040.1">
    <property type="nucleotide sequence ID" value="NC_020520.1"/>
</dbReference>
<dbReference type="Pfam" id="PF22725">
    <property type="entry name" value="GFO_IDH_MocA_C3"/>
    <property type="match status" value="1"/>
</dbReference>
<dbReference type="GO" id="GO:0016491">
    <property type="term" value="F:oxidoreductase activity"/>
    <property type="evidence" value="ECO:0007669"/>
    <property type="project" value="UniProtKB-KW"/>
</dbReference>
<evidence type="ECO:0000313" key="6">
    <source>
        <dbReference type="Proteomes" id="UP000011863"/>
    </source>
</evidence>
<dbReference type="SUPFAM" id="SSF55347">
    <property type="entry name" value="Glyceraldehyde-3-phosphate dehydrogenase-like, C-terminal domain"/>
    <property type="match status" value="1"/>
</dbReference>
<dbReference type="Proteomes" id="UP000011863">
    <property type="component" value="Chromosome"/>
</dbReference>
<dbReference type="KEGG" id="aym:YM304_24790"/>
<evidence type="ECO:0000259" key="3">
    <source>
        <dbReference type="Pfam" id="PF01408"/>
    </source>
</evidence>
<dbReference type="Gene3D" id="3.40.50.720">
    <property type="entry name" value="NAD(P)-binding Rossmann-like Domain"/>
    <property type="match status" value="1"/>
</dbReference>
<name>A0A6C7E8V5_ILUCY</name>
<dbReference type="InterPro" id="IPR000683">
    <property type="entry name" value="Gfo/Idh/MocA-like_OxRdtase_N"/>
</dbReference>
<dbReference type="InterPro" id="IPR036291">
    <property type="entry name" value="NAD(P)-bd_dom_sf"/>
</dbReference>
<keyword evidence="6" id="KW-1185">Reference proteome</keyword>
<dbReference type="GO" id="GO:0000166">
    <property type="term" value="F:nucleotide binding"/>
    <property type="evidence" value="ECO:0007669"/>
    <property type="project" value="InterPro"/>
</dbReference>
<dbReference type="SUPFAM" id="SSF51735">
    <property type="entry name" value="NAD(P)-binding Rossmann-fold domains"/>
    <property type="match status" value="1"/>
</dbReference>
<organism evidence="5 6">
    <name type="scientific">Ilumatobacter coccineus (strain NBRC 103263 / KCTC 29153 / YM16-304)</name>
    <dbReference type="NCBI Taxonomy" id="1313172"/>
    <lineage>
        <taxon>Bacteria</taxon>
        <taxon>Bacillati</taxon>
        <taxon>Actinomycetota</taxon>
        <taxon>Acidimicrobiia</taxon>
        <taxon>Acidimicrobiales</taxon>
        <taxon>Ilumatobacteraceae</taxon>
        <taxon>Ilumatobacter</taxon>
    </lineage>
</organism>